<dbReference type="RefSeq" id="WP_094393182.1">
    <property type="nucleotide sequence ID" value="NZ_CP059343.1"/>
</dbReference>
<gene>
    <name evidence="2" type="ORF">CIB50_0000524</name>
</gene>
<sequence length="179" mass="19777">MNTYFEFFDISPVPRPSWNATAPENFHGIYGMPSFVTVATADLPASVTFWTEALGFFVLFEIPGQLVHLRRWAFQDVLLVPGTPPHEHAPSPSVNFSCVLNQIEPLLTACGGFDDVVVTGPRDTLWNSREAEIITPERVRVVFTAAKPHDPASLEAAHLRAAGITPLESEAEDNEPHDR</sequence>
<keyword evidence="3" id="KW-1185">Reference proteome</keyword>
<dbReference type="Proteomes" id="UP000216825">
    <property type="component" value="Chromosome"/>
</dbReference>
<dbReference type="CDD" id="cd06587">
    <property type="entry name" value="VOC"/>
    <property type="match status" value="1"/>
</dbReference>
<reference evidence="3" key="1">
    <citation type="submission" date="2017-08" db="EMBL/GenBank/DDBJ databases">
        <title>Draft Genome Sequence of Kocuria varians 80.</title>
        <authorList>
            <person name="Minaev M."/>
            <person name="Kurbakov K.A."/>
            <person name="Solodovnikova G.I."/>
            <person name="Kuznetsova O.A."/>
            <person name="Lisitsyn A.B."/>
        </authorList>
    </citation>
    <scope>NUCLEOTIDE SEQUENCE [LARGE SCALE GENOMIC DNA]</scope>
    <source>
        <strain evidence="3">80</strain>
    </source>
</reference>
<dbReference type="KEGG" id="kvr:CIB50_0000524"/>
<dbReference type="InterPro" id="IPR029068">
    <property type="entry name" value="Glyas_Bleomycin-R_OHBP_Dase"/>
</dbReference>
<dbReference type="InterPro" id="IPR004360">
    <property type="entry name" value="Glyas_Fos-R_dOase_dom"/>
</dbReference>
<feature type="domain" description="Glyoxalase/fosfomycin resistance/dioxygenase" evidence="1">
    <location>
        <begin position="36"/>
        <end position="68"/>
    </location>
</feature>
<evidence type="ECO:0000313" key="2">
    <source>
        <dbReference type="EMBL" id="QMS55831.1"/>
    </source>
</evidence>
<name>A0A7D7KYE1_KOCVA</name>
<evidence type="ECO:0000259" key="1">
    <source>
        <dbReference type="Pfam" id="PF00903"/>
    </source>
</evidence>
<evidence type="ECO:0000313" key="3">
    <source>
        <dbReference type="Proteomes" id="UP000216825"/>
    </source>
</evidence>
<dbReference type="AlphaFoldDB" id="A0A7D7KYE1"/>
<proteinExistence type="predicted"/>
<organism evidence="2 3">
    <name type="scientific">Kocuria varians</name>
    <name type="common">Micrococcus varians</name>
    <dbReference type="NCBI Taxonomy" id="1272"/>
    <lineage>
        <taxon>Bacteria</taxon>
        <taxon>Bacillati</taxon>
        <taxon>Actinomycetota</taxon>
        <taxon>Actinomycetes</taxon>
        <taxon>Micrococcales</taxon>
        <taxon>Micrococcaceae</taxon>
        <taxon>Kocuria</taxon>
    </lineage>
</organism>
<dbReference type="Gene3D" id="3.10.180.10">
    <property type="entry name" value="2,3-Dihydroxybiphenyl 1,2-Dioxygenase, domain 1"/>
    <property type="match status" value="1"/>
</dbReference>
<dbReference type="Pfam" id="PF00903">
    <property type="entry name" value="Glyoxalase"/>
    <property type="match status" value="1"/>
</dbReference>
<protein>
    <recommendedName>
        <fullName evidence="1">Glyoxalase/fosfomycin resistance/dioxygenase domain-containing protein</fullName>
    </recommendedName>
</protein>
<dbReference type="SUPFAM" id="SSF54593">
    <property type="entry name" value="Glyoxalase/Bleomycin resistance protein/Dihydroxybiphenyl dioxygenase"/>
    <property type="match status" value="1"/>
</dbReference>
<accession>A0A7D7KYE1</accession>
<reference evidence="2 3" key="2">
    <citation type="submission" date="2020-07" db="EMBL/GenBank/DDBJ databases">
        <title>Genome of starter culture bacteria Kocuria salsicia reveals its technological properties and safety for usage in meat industry.</title>
        <authorList>
            <person name="Michael M."/>
            <person name="Konstantin K."/>
            <person name="Evgenii K."/>
            <person name="Galina S."/>
            <person name="Oksana K."/>
            <person name="Andrei L."/>
        </authorList>
    </citation>
    <scope>NUCLEOTIDE SEQUENCE [LARGE SCALE GENOMIC DNA]</scope>
    <source>
        <strain evidence="2 3">80</strain>
    </source>
</reference>
<dbReference type="EMBL" id="CP059343">
    <property type="protein sequence ID" value="QMS55831.1"/>
    <property type="molecule type" value="Genomic_DNA"/>
</dbReference>